<dbReference type="AlphaFoldDB" id="A0A6S6U0T6"/>
<keyword evidence="1" id="KW-0326">Glycosidase</keyword>
<dbReference type="GO" id="GO:0008843">
    <property type="term" value="F:endochitinase activity"/>
    <property type="evidence" value="ECO:0007669"/>
    <property type="project" value="UniProtKB-EC"/>
</dbReference>
<dbReference type="NCBIfam" id="TIGR02167">
    <property type="entry name" value="Liste_lipo_26"/>
    <property type="match status" value="2"/>
</dbReference>
<dbReference type="InterPro" id="IPR011889">
    <property type="entry name" value="Liste_lipo_26"/>
</dbReference>
<proteinExistence type="predicted"/>
<organism evidence="1">
    <name type="scientific">uncultured Sulfurovum sp</name>
    <dbReference type="NCBI Taxonomy" id="269237"/>
    <lineage>
        <taxon>Bacteria</taxon>
        <taxon>Pseudomonadati</taxon>
        <taxon>Campylobacterota</taxon>
        <taxon>Epsilonproteobacteria</taxon>
        <taxon>Campylobacterales</taxon>
        <taxon>Sulfurovaceae</taxon>
        <taxon>Sulfurovum</taxon>
        <taxon>environmental samples</taxon>
    </lineage>
</organism>
<sequence>MKKVFFRFSVIGHVKNIIGFFLGLVFSSVLLSSNGMAYDLNAFVLAVQTDNPGVSEDNQFTIPVNPEYAYFYDVDCGYDGVYEALGVMGSYTCSFSPDSSATAKYIGITATFPHFYLNNSGDKEKVLFVEQWGTQPWKSMKGTFHGASNLQYVGTIPPDLSDVTDMSSMFRNASSFDQNIGDWNTSSIETMFGMFASASSFDQDIGDWDTSLVRSMEDMFFGANQFNQDIGDWNTSSVVSINEMFRHASKFNQDIGKWDTSNINNMSYMFSNATNFNQSLASWNIENVSSFGNMFEGIRLDTRHWDEILIAWDTQNVKSGALLHGGESNYCHAESARTHLVTTDNWNITDGGKNCAGLEDFIITVKTDNDGTSADTQFTIPTNGGGYNYNVDCNNDGINEATIVTGSYTCNYVNSGTYTIRIQDNQGDDTGFPRIYFNNVGDKEKLLSIEQWGTGAWTNMDVAFKGCLNLDLVANDVPNLNMVTSMNSMFSGASSLLGTTANWTWDTSKITNMYSMFSFATLFNGDIGSWDTSNVTTMRTMFQLAESFNQDIGDWNTSRVADMAHMFNIARSFNQDIGSWNTSLVEDMSFMFQSAKYFNQDIGSWDTSLVENMSFMFKGAYDFEQNLGQWSIENVNTFNGMFDLVELETHNWDAILIGWDAQVVQNGAELDGGLSHYCQAEAARAHLISADDWNITDAGKDCSMPEYRSVLTAYGAVVYGEGTHDISFDTLVRELNGTSSNSALRVKVPKNSSLSLAYNPTQTLFKGEVVENSRWDFDDTSDPFDYIFTYNGSTYEGTHRSRFAVTGTLDVSEGEVGKFILETTVISESGSRSNDRDTFEKRL</sequence>
<name>A0A6S6U0T6_9BACT</name>
<accession>A0A6S6U0T6</accession>
<evidence type="ECO:0000313" key="1">
    <source>
        <dbReference type="EMBL" id="CAA6825284.1"/>
    </source>
</evidence>
<reference evidence="1" key="1">
    <citation type="submission" date="2020-01" db="EMBL/GenBank/DDBJ databases">
        <authorList>
            <person name="Meier V. D."/>
            <person name="Meier V D."/>
        </authorList>
    </citation>
    <scope>NUCLEOTIDE SEQUENCE</scope>
    <source>
        <strain evidence="1">HLG_WM_MAG_01</strain>
    </source>
</reference>
<protein>
    <submittedName>
        <fullName evidence="1">Chitinase (EC)</fullName>
        <ecNumber evidence="1">3.2.1.14</ecNumber>
    </submittedName>
</protein>
<dbReference type="InterPro" id="IPR005046">
    <property type="entry name" value="DUF285"/>
</dbReference>
<dbReference type="EC" id="3.2.1.14" evidence="1"/>
<dbReference type="EMBL" id="CACVAS010000128">
    <property type="protein sequence ID" value="CAA6825284.1"/>
    <property type="molecule type" value="Genomic_DNA"/>
</dbReference>
<keyword evidence="1" id="KW-0378">Hydrolase</keyword>
<dbReference type="Pfam" id="PF03382">
    <property type="entry name" value="DUF285"/>
    <property type="match status" value="3"/>
</dbReference>
<gene>
    <name evidence="1" type="ORF">HELGO_WM7080</name>
</gene>